<dbReference type="EC" id="1.1.1.169" evidence="4"/>
<sequence length="155" mass="15368">TEGQPDAAAVAAAIEGAGIPVRVGGTEAQVMWSKLARLSALACTTAASDLELGALREDPDWSARLDRALAEGAAVAAADGASVDPVATRAELDAMPYGSTSSLQRDVRAGRPTELDAIAGAVLRAGERHGVATPETAALAELVAARVAGSAAPAG</sequence>
<dbReference type="EMBL" id="CADCVO010000346">
    <property type="protein sequence ID" value="CAA9499690.1"/>
    <property type="molecule type" value="Genomic_DNA"/>
</dbReference>
<evidence type="ECO:0000256" key="1">
    <source>
        <dbReference type="ARBA" id="ARBA00022857"/>
    </source>
</evidence>
<dbReference type="PANTHER" id="PTHR43765">
    <property type="entry name" value="2-DEHYDROPANTOATE 2-REDUCTASE-RELATED"/>
    <property type="match status" value="1"/>
</dbReference>
<keyword evidence="1" id="KW-0521">NADP</keyword>
<dbReference type="SUPFAM" id="SSF48179">
    <property type="entry name" value="6-phosphogluconate dehydrogenase C-terminal domain-like"/>
    <property type="match status" value="1"/>
</dbReference>
<accession>A0A6J4SNW7</accession>
<dbReference type="InterPro" id="IPR013328">
    <property type="entry name" value="6PGD_dom2"/>
</dbReference>
<dbReference type="InterPro" id="IPR008927">
    <property type="entry name" value="6-PGluconate_DH-like_C_sf"/>
</dbReference>
<protein>
    <submittedName>
        <fullName evidence="4">2-dehydropantoate 2-reductase</fullName>
        <ecNumber evidence="4">1.1.1.169</ecNumber>
    </submittedName>
</protein>
<evidence type="ECO:0000256" key="2">
    <source>
        <dbReference type="ARBA" id="ARBA00023002"/>
    </source>
</evidence>
<feature type="non-terminal residue" evidence="4">
    <location>
        <position position="1"/>
    </location>
</feature>
<dbReference type="Pfam" id="PF08546">
    <property type="entry name" value="ApbA_C"/>
    <property type="match status" value="1"/>
</dbReference>
<gene>
    <name evidence="4" type="ORF">AVDCRST_MAG13-2171</name>
</gene>
<evidence type="ECO:0000313" key="4">
    <source>
        <dbReference type="EMBL" id="CAA9499690.1"/>
    </source>
</evidence>
<dbReference type="AlphaFoldDB" id="A0A6J4SNW7"/>
<evidence type="ECO:0000259" key="3">
    <source>
        <dbReference type="Pfam" id="PF08546"/>
    </source>
</evidence>
<reference evidence="4" key="1">
    <citation type="submission" date="2020-02" db="EMBL/GenBank/DDBJ databases">
        <authorList>
            <person name="Meier V. D."/>
        </authorList>
    </citation>
    <scope>NUCLEOTIDE SEQUENCE</scope>
    <source>
        <strain evidence="4">AVDCRST_MAG13</strain>
    </source>
</reference>
<organism evidence="4">
    <name type="scientific">uncultured Solirubrobacteraceae bacterium</name>
    <dbReference type="NCBI Taxonomy" id="1162706"/>
    <lineage>
        <taxon>Bacteria</taxon>
        <taxon>Bacillati</taxon>
        <taxon>Actinomycetota</taxon>
        <taxon>Thermoleophilia</taxon>
        <taxon>Solirubrobacterales</taxon>
        <taxon>Solirubrobacteraceae</taxon>
        <taxon>environmental samples</taxon>
    </lineage>
</organism>
<dbReference type="InterPro" id="IPR050838">
    <property type="entry name" value="Ketopantoate_reductase"/>
</dbReference>
<dbReference type="InterPro" id="IPR013752">
    <property type="entry name" value="KPA_reductase"/>
</dbReference>
<name>A0A6J4SNW7_9ACTN</name>
<dbReference type="Gene3D" id="1.10.1040.10">
    <property type="entry name" value="N-(1-d-carboxylethyl)-l-norvaline Dehydrogenase, domain 2"/>
    <property type="match status" value="1"/>
</dbReference>
<dbReference type="GO" id="GO:0050661">
    <property type="term" value="F:NADP binding"/>
    <property type="evidence" value="ECO:0007669"/>
    <property type="project" value="TreeGrafter"/>
</dbReference>
<dbReference type="GO" id="GO:0005737">
    <property type="term" value="C:cytoplasm"/>
    <property type="evidence" value="ECO:0007669"/>
    <property type="project" value="TreeGrafter"/>
</dbReference>
<feature type="domain" description="Ketopantoate reductase C-terminal" evidence="3">
    <location>
        <begin position="29"/>
        <end position="145"/>
    </location>
</feature>
<dbReference type="PANTHER" id="PTHR43765:SF2">
    <property type="entry name" value="2-DEHYDROPANTOATE 2-REDUCTASE"/>
    <property type="match status" value="1"/>
</dbReference>
<keyword evidence="2 4" id="KW-0560">Oxidoreductase</keyword>
<dbReference type="GO" id="GO:0008677">
    <property type="term" value="F:2-dehydropantoate 2-reductase activity"/>
    <property type="evidence" value="ECO:0007669"/>
    <property type="project" value="UniProtKB-EC"/>
</dbReference>
<proteinExistence type="predicted"/>